<evidence type="ECO:0000256" key="6">
    <source>
        <dbReference type="ARBA" id="ARBA00022989"/>
    </source>
</evidence>
<evidence type="ECO:0000313" key="12">
    <source>
        <dbReference type="Proteomes" id="UP000465302"/>
    </source>
</evidence>
<feature type="transmembrane region" description="Helical" evidence="8">
    <location>
        <begin position="63"/>
        <end position="81"/>
    </location>
</feature>
<comment type="subcellular location">
    <subcellularLocation>
        <location evidence="2">Cell membrane</location>
        <topology evidence="2">Multi-pass membrane protein</topology>
    </subcellularLocation>
</comment>
<feature type="transmembrane region" description="Helical" evidence="8">
    <location>
        <begin position="29"/>
        <end position="51"/>
    </location>
</feature>
<evidence type="ECO:0000256" key="8">
    <source>
        <dbReference type="SAM" id="Phobius"/>
    </source>
</evidence>
<feature type="transmembrane region" description="Helical" evidence="8">
    <location>
        <begin position="449"/>
        <end position="467"/>
    </location>
</feature>
<dbReference type="Proteomes" id="UP000465302">
    <property type="component" value="Unassembled WGS sequence"/>
</dbReference>
<dbReference type="InterPro" id="IPR050367">
    <property type="entry name" value="APC_superfamily"/>
</dbReference>
<sequence length="497" mass="52541">MTGIPSEPIVVVPENRRTARTRGMGPLELAFFVVAAAGPLLVVAGYTPLAFSIGGIGAPGAQLVASLVLLFFAVGLTRMALRIPNAGAFYAYIGQAFGKMAGGGAAILAFMAYSTIAIGEIAVVGAFAATPLDRVTGVEIPWWVWALIALAIVAVLGHRQISVSAKVLGVALMTEAGVLLVLAMCVLITGGPEGFNFSSFTPSSIFAGGGTGAMFAIVFGAFIGFESTAIYAEESRQPEKTVPRAIYLAVGFLGFFYTLMAWIIFTAYGKSQIVGAATDDPVGLVFTALESYVGHPAVVVTEILLVTSAFASALAFHNTAIRYLHTLGRERLLPSFTARVHPTHRSPYRANIVQSVFALVVIGAFILAGTKDAYLGVFLPIVSGGVLAVIVLQALCSASILVFFNIRQTDHGLSRWSTLVAPLLSFVGLLVASYLVVENFALLSGQTGWINTVLLLSLPVLLLIGVLRTNWLRTRAPALYEHLTRTNVYKVDDGVPE</sequence>
<dbReference type="RefSeq" id="WP_097939948.1">
    <property type="nucleotide sequence ID" value="NZ_BLKS01000001.1"/>
</dbReference>
<evidence type="ECO:0000313" key="10">
    <source>
        <dbReference type="EMBL" id="PEG39545.1"/>
    </source>
</evidence>
<dbReference type="PANTHER" id="PTHR42770:SF16">
    <property type="entry name" value="AMINO ACID PERMEASE"/>
    <property type="match status" value="1"/>
</dbReference>
<dbReference type="PANTHER" id="PTHR42770">
    <property type="entry name" value="AMINO ACID TRANSPORTER-RELATED"/>
    <property type="match status" value="1"/>
</dbReference>
<keyword evidence="7 8" id="KW-0472">Membrane</keyword>
<dbReference type="InterPro" id="IPR002293">
    <property type="entry name" value="AA/rel_permease1"/>
</dbReference>
<feature type="transmembrane region" description="Helical" evidence="8">
    <location>
        <begin position="297"/>
        <end position="316"/>
    </location>
</feature>
<dbReference type="EMBL" id="PDCP01000014">
    <property type="protein sequence ID" value="PEG39545.1"/>
    <property type="molecule type" value="Genomic_DNA"/>
</dbReference>
<dbReference type="AlphaFoldDB" id="A0A2A7N671"/>
<comment type="caution">
    <text evidence="10">The sequence shown here is derived from an EMBL/GenBank/DDBJ whole genome shotgun (WGS) entry which is preliminary data.</text>
</comment>
<dbReference type="Proteomes" id="UP000220914">
    <property type="component" value="Unassembled WGS sequence"/>
</dbReference>
<reference evidence="10 11" key="1">
    <citation type="submission" date="2017-10" db="EMBL/GenBank/DDBJ databases">
        <title>The new phylogeny of genus Mycobacterium.</title>
        <authorList>
            <person name="Tortoli E."/>
            <person name="Trovato A."/>
            <person name="Cirillo D.M."/>
        </authorList>
    </citation>
    <scope>NUCLEOTIDE SEQUENCE [LARGE SCALE GENOMIC DNA]</scope>
    <source>
        <strain evidence="10 11">CCUG37673</strain>
    </source>
</reference>
<reference evidence="9 12" key="2">
    <citation type="journal article" date="2019" name="Emerg. Microbes Infect.">
        <title>Comprehensive subspecies identification of 175 nontuberculous mycobacteria species based on 7547 genomic profiles.</title>
        <authorList>
            <person name="Matsumoto Y."/>
            <person name="Kinjo T."/>
            <person name="Motooka D."/>
            <person name="Nabeya D."/>
            <person name="Jung N."/>
            <person name="Uechi K."/>
            <person name="Horii T."/>
            <person name="Iida T."/>
            <person name="Fujita J."/>
            <person name="Nakamura S."/>
        </authorList>
    </citation>
    <scope>NUCLEOTIDE SEQUENCE [LARGE SCALE GENOMIC DNA]</scope>
    <source>
        <strain evidence="9 12">JCM 6377</strain>
    </source>
</reference>
<evidence type="ECO:0000256" key="1">
    <source>
        <dbReference type="ARBA" id="ARBA00002249"/>
    </source>
</evidence>
<comment type="similarity">
    <text evidence="3">Belongs to the amino acid-polyamine-organocation (APC) superfamily.</text>
</comment>
<evidence type="ECO:0000256" key="3">
    <source>
        <dbReference type="ARBA" id="ARBA00009523"/>
    </source>
</evidence>
<dbReference type="PIRSF" id="PIRSF006060">
    <property type="entry name" value="AA_transporter"/>
    <property type="match status" value="1"/>
</dbReference>
<feature type="transmembrane region" description="Helical" evidence="8">
    <location>
        <begin position="170"/>
        <end position="191"/>
    </location>
</feature>
<name>A0A2A7N671_MYCAG</name>
<dbReference type="GO" id="GO:0022857">
    <property type="term" value="F:transmembrane transporter activity"/>
    <property type="evidence" value="ECO:0007669"/>
    <property type="project" value="InterPro"/>
</dbReference>
<gene>
    <name evidence="10" type="ORF">CQY20_10160</name>
    <name evidence="9" type="ORF">MAGR_00580</name>
</gene>
<dbReference type="Pfam" id="PF13520">
    <property type="entry name" value="AA_permease_2"/>
    <property type="match status" value="1"/>
</dbReference>
<feature type="transmembrane region" description="Helical" evidence="8">
    <location>
        <begin position="102"/>
        <end position="128"/>
    </location>
</feature>
<keyword evidence="5 8" id="KW-0812">Transmembrane</keyword>
<feature type="transmembrane region" description="Helical" evidence="8">
    <location>
        <begin position="374"/>
        <end position="404"/>
    </location>
</feature>
<protein>
    <submittedName>
        <fullName evidence="9">Amino acid permease</fullName>
    </submittedName>
    <submittedName>
        <fullName evidence="10">Amino acid transporter</fullName>
    </submittedName>
</protein>
<organism evidence="10 11">
    <name type="scientific">Mycolicibacterium agri</name>
    <name type="common">Mycobacterium agri</name>
    <dbReference type="NCBI Taxonomy" id="36811"/>
    <lineage>
        <taxon>Bacteria</taxon>
        <taxon>Bacillati</taxon>
        <taxon>Actinomycetota</taxon>
        <taxon>Actinomycetes</taxon>
        <taxon>Mycobacteriales</taxon>
        <taxon>Mycobacteriaceae</taxon>
        <taxon>Mycolicibacterium</taxon>
    </lineage>
</organism>
<proteinExistence type="inferred from homology"/>
<keyword evidence="6 8" id="KW-1133">Transmembrane helix</keyword>
<feature type="transmembrane region" description="Helical" evidence="8">
    <location>
        <begin position="245"/>
        <end position="265"/>
    </location>
</feature>
<evidence type="ECO:0000256" key="4">
    <source>
        <dbReference type="ARBA" id="ARBA00022475"/>
    </source>
</evidence>
<keyword evidence="4" id="KW-1003">Cell membrane</keyword>
<dbReference type="OrthoDB" id="4568421at2"/>
<comment type="function">
    <text evidence="1">Probable amino-acid or metabolite transport protein.</text>
</comment>
<keyword evidence="11" id="KW-1185">Reference proteome</keyword>
<evidence type="ECO:0000313" key="9">
    <source>
        <dbReference type="EMBL" id="GFG48617.1"/>
    </source>
</evidence>
<dbReference type="Gene3D" id="1.20.1740.10">
    <property type="entry name" value="Amino acid/polyamine transporter I"/>
    <property type="match status" value="1"/>
</dbReference>
<feature type="transmembrane region" description="Helical" evidence="8">
    <location>
        <begin position="416"/>
        <end position="437"/>
    </location>
</feature>
<evidence type="ECO:0000256" key="5">
    <source>
        <dbReference type="ARBA" id="ARBA00022692"/>
    </source>
</evidence>
<evidence type="ECO:0000256" key="2">
    <source>
        <dbReference type="ARBA" id="ARBA00004651"/>
    </source>
</evidence>
<feature type="transmembrane region" description="Helical" evidence="8">
    <location>
        <begin position="203"/>
        <end position="225"/>
    </location>
</feature>
<accession>A0A2A7N671</accession>
<reference evidence="9" key="3">
    <citation type="submission" date="2020-02" db="EMBL/GenBank/DDBJ databases">
        <authorList>
            <person name="Matsumoto Y."/>
            <person name="Motooka D."/>
            <person name="Nakamura S."/>
        </authorList>
    </citation>
    <scope>NUCLEOTIDE SEQUENCE</scope>
    <source>
        <strain evidence="9">JCM 6377</strain>
    </source>
</reference>
<evidence type="ECO:0000256" key="7">
    <source>
        <dbReference type="ARBA" id="ARBA00023136"/>
    </source>
</evidence>
<feature type="transmembrane region" description="Helical" evidence="8">
    <location>
        <begin position="348"/>
        <end position="368"/>
    </location>
</feature>
<feature type="transmembrane region" description="Helical" evidence="8">
    <location>
        <begin position="140"/>
        <end position="158"/>
    </location>
</feature>
<dbReference type="EMBL" id="BLKS01000001">
    <property type="protein sequence ID" value="GFG48617.1"/>
    <property type="molecule type" value="Genomic_DNA"/>
</dbReference>
<dbReference type="GO" id="GO:0005886">
    <property type="term" value="C:plasma membrane"/>
    <property type="evidence" value="ECO:0007669"/>
    <property type="project" value="UniProtKB-SubCell"/>
</dbReference>
<evidence type="ECO:0000313" key="11">
    <source>
        <dbReference type="Proteomes" id="UP000220914"/>
    </source>
</evidence>